<keyword evidence="3" id="KW-1185">Reference proteome</keyword>
<organism evidence="2 3">
    <name type="scientific">Acrocarpospora phusangensis</name>
    <dbReference type="NCBI Taxonomy" id="1070424"/>
    <lineage>
        <taxon>Bacteria</taxon>
        <taxon>Bacillati</taxon>
        <taxon>Actinomycetota</taxon>
        <taxon>Actinomycetes</taxon>
        <taxon>Streptosporangiales</taxon>
        <taxon>Streptosporangiaceae</taxon>
        <taxon>Acrocarpospora</taxon>
    </lineage>
</organism>
<dbReference type="EMBL" id="BOOA01000108">
    <property type="protein sequence ID" value="GIH29100.1"/>
    <property type="molecule type" value="Genomic_DNA"/>
</dbReference>
<evidence type="ECO:0000313" key="2">
    <source>
        <dbReference type="EMBL" id="GIH29100.1"/>
    </source>
</evidence>
<feature type="region of interest" description="Disordered" evidence="1">
    <location>
        <begin position="1"/>
        <end position="24"/>
    </location>
</feature>
<evidence type="ECO:0000313" key="3">
    <source>
        <dbReference type="Proteomes" id="UP000640052"/>
    </source>
</evidence>
<name>A0A919QKF8_9ACTN</name>
<gene>
    <name evidence="2" type="ORF">Aph01nite_74100</name>
</gene>
<sequence>MSGQPVHDCSLDTHPAIPDPAGGWRLPAPGERVLYRSECLQPPEPAVVTVVEIDLSDPNVWGEECVAETVPGHQCAPGCPVRPVPLPSPNPNVQVRTDSGFCVVTRQIRRTGSPGWAWPDHPA</sequence>
<comment type="caution">
    <text evidence="2">The sequence shown here is derived from an EMBL/GenBank/DDBJ whole genome shotgun (WGS) entry which is preliminary data.</text>
</comment>
<reference evidence="2" key="1">
    <citation type="submission" date="2021-01" db="EMBL/GenBank/DDBJ databases">
        <title>Whole genome shotgun sequence of Acrocarpospora phusangensis NBRC 108782.</title>
        <authorList>
            <person name="Komaki H."/>
            <person name="Tamura T."/>
        </authorList>
    </citation>
    <scope>NUCLEOTIDE SEQUENCE</scope>
    <source>
        <strain evidence="2">NBRC 108782</strain>
    </source>
</reference>
<proteinExistence type="predicted"/>
<accession>A0A919QKF8</accession>
<dbReference type="Proteomes" id="UP000640052">
    <property type="component" value="Unassembled WGS sequence"/>
</dbReference>
<dbReference type="AlphaFoldDB" id="A0A919QKF8"/>
<dbReference type="RefSeq" id="WP_204045717.1">
    <property type="nucleotide sequence ID" value="NZ_BOOA01000108.1"/>
</dbReference>
<evidence type="ECO:0000256" key="1">
    <source>
        <dbReference type="SAM" id="MobiDB-lite"/>
    </source>
</evidence>
<protein>
    <submittedName>
        <fullName evidence="2">Uncharacterized protein</fullName>
    </submittedName>
</protein>